<dbReference type="OrthoDB" id="9829911at2"/>
<organism evidence="1 2">
    <name type="scientific">Anaerocolumna jejuensis DSM 15929</name>
    <dbReference type="NCBI Taxonomy" id="1121322"/>
    <lineage>
        <taxon>Bacteria</taxon>
        <taxon>Bacillati</taxon>
        <taxon>Bacillota</taxon>
        <taxon>Clostridia</taxon>
        <taxon>Lachnospirales</taxon>
        <taxon>Lachnospiraceae</taxon>
        <taxon>Anaerocolumna</taxon>
    </lineage>
</organism>
<keyword evidence="2" id="KW-1185">Reference proteome</keyword>
<dbReference type="Proteomes" id="UP000184386">
    <property type="component" value="Unassembled WGS sequence"/>
</dbReference>
<name>A0A1M6XCL5_9FIRM</name>
<protein>
    <submittedName>
        <fullName evidence="1">Uncharacterized protein</fullName>
    </submittedName>
</protein>
<proteinExistence type="predicted"/>
<dbReference type="STRING" id="1121322.SAMN02745136_03914"/>
<dbReference type="RefSeq" id="WP_073278543.1">
    <property type="nucleotide sequence ID" value="NZ_FRAC01000022.1"/>
</dbReference>
<accession>A0A1M6XCL5</accession>
<evidence type="ECO:0000313" key="2">
    <source>
        <dbReference type="Proteomes" id="UP000184386"/>
    </source>
</evidence>
<dbReference type="AlphaFoldDB" id="A0A1M6XCL5"/>
<gene>
    <name evidence="1" type="ORF">SAMN02745136_03914</name>
</gene>
<sequence length="171" mass="20347">MKINYSEEWIEFTQKKEEFESASFYYNNNVDEDKKISDLRKALKETDLLRQLSVIRMMGEGYIFPDSIELVLEEVVEIAVTGHEECAGWAGIALNHLSKEKWKSRIIELITYYTERNREDKAVFHYSWLLLYKLGFKHALKEYIKKYKAYMEGELDEEDLSEIDHIEEGLE</sequence>
<evidence type="ECO:0000313" key="1">
    <source>
        <dbReference type="EMBL" id="SHL03535.1"/>
    </source>
</evidence>
<dbReference type="EMBL" id="FRAC01000022">
    <property type="protein sequence ID" value="SHL03535.1"/>
    <property type="molecule type" value="Genomic_DNA"/>
</dbReference>
<reference evidence="1 2" key="1">
    <citation type="submission" date="2016-11" db="EMBL/GenBank/DDBJ databases">
        <authorList>
            <person name="Jaros S."/>
            <person name="Januszkiewicz K."/>
            <person name="Wedrychowicz H."/>
        </authorList>
    </citation>
    <scope>NUCLEOTIDE SEQUENCE [LARGE SCALE GENOMIC DNA]</scope>
    <source>
        <strain evidence="1 2">DSM 15929</strain>
    </source>
</reference>